<name>A0A084JBC2_9CLOT</name>
<dbReference type="Proteomes" id="UP000028542">
    <property type="component" value="Unassembled WGS sequence"/>
</dbReference>
<dbReference type="eggNOG" id="ENOG50331N7">
    <property type="taxonomic scope" value="Bacteria"/>
</dbReference>
<gene>
    <name evidence="1" type="ORF">IO99_10255</name>
</gene>
<evidence type="ECO:0000313" key="1">
    <source>
        <dbReference type="EMBL" id="KEZ86256.1"/>
    </source>
</evidence>
<keyword evidence="2" id="KW-1185">Reference proteome</keyword>
<comment type="caution">
    <text evidence="1">The sequence shown here is derived from an EMBL/GenBank/DDBJ whole genome shotgun (WGS) entry which is preliminary data.</text>
</comment>
<dbReference type="EMBL" id="JPMD01000024">
    <property type="protein sequence ID" value="KEZ86256.1"/>
    <property type="molecule type" value="Genomic_DNA"/>
</dbReference>
<protein>
    <recommendedName>
        <fullName evidence="3">DUF3793 domain-containing protein</fullName>
    </recommendedName>
</protein>
<dbReference type="AlphaFoldDB" id="A0A084JBC2"/>
<dbReference type="STRING" id="318464.IO99_10255"/>
<dbReference type="InterPro" id="IPR024523">
    <property type="entry name" value="DUF3793"/>
</dbReference>
<accession>A0A084JBC2</accession>
<sequence>MTCLEFYNKLESMNGEEYIKNFLVYSTSLVIAKVKPAATITFKKYNRDLYSNWGSMGKAFIQSIGLDFIELRESDDSIVVLIYNQSLLEKYIGKEENKEFLIGLGYSENGTIVEYLNVLKNRYKEFNCPHELGIFLGIPINDVKDFMNCNDKKCLLCGYWKVYNDCISAQRIFQSYDQVKEYTVNSIFKGIEGSTLVQSIENNFSFYG</sequence>
<dbReference type="RefSeq" id="WP_035132899.1">
    <property type="nucleotide sequence ID" value="NZ_JPMD01000024.1"/>
</dbReference>
<dbReference type="Pfam" id="PF12672">
    <property type="entry name" value="DUF3793"/>
    <property type="match status" value="1"/>
</dbReference>
<evidence type="ECO:0008006" key="3">
    <source>
        <dbReference type="Google" id="ProtNLM"/>
    </source>
</evidence>
<organism evidence="1 2">
    <name type="scientific">Clostridium sulfidigenes</name>
    <dbReference type="NCBI Taxonomy" id="318464"/>
    <lineage>
        <taxon>Bacteria</taxon>
        <taxon>Bacillati</taxon>
        <taxon>Bacillota</taxon>
        <taxon>Clostridia</taxon>
        <taxon>Eubacteriales</taxon>
        <taxon>Clostridiaceae</taxon>
        <taxon>Clostridium</taxon>
    </lineage>
</organism>
<reference evidence="1 2" key="1">
    <citation type="submission" date="2014-07" db="EMBL/GenBank/DDBJ databases">
        <title>Draft genome of Clostridium sulfidigenes 113A isolated from sediments associated with methane hydrate from Krishna Godavari basin.</title>
        <authorList>
            <person name="Honkalas V.S."/>
            <person name="Dabir A.P."/>
            <person name="Arora P."/>
            <person name="Dhakephalkar P.K."/>
        </authorList>
    </citation>
    <scope>NUCLEOTIDE SEQUENCE [LARGE SCALE GENOMIC DNA]</scope>
    <source>
        <strain evidence="1 2">113A</strain>
    </source>
</reference>
<proteinExistence type="predicted"/>
<evidence type="ECO:0000313" key="2">
    <source>
        <dbReference type="Proteomes" id="UP000028542"/>
    </source>
</evidence>